<dbReference type="GO" id="GO:0016791">
    <property type="term" value="F:phosphatase activity"/>
    <property type="evidence" value="ECO:0007669"/>
    <property type="project" value="UniProtKB-ARBA"/>
</dbReference>
<dbReference type="GO" id="GO:0046872">
    <property type="term" value="F:metal ion binding"/>
    <property type="evidence" value="ECO:0007669"/>
    <property type="project" value="UniProtKB-KW"/>
</dbReference>
<dbReference type="OrthoDB" id="5498330at2"/>
<comment type="caution">
    <text evidence="6">The sequence shown here is derived from an EMBL/GenBank/DDBJ whole genome shotgun (WGS) entry which is preliminary data.</text>
</comment>
<name>A0A1S1X3E8_9NEIS</name>
<dbReference type="InterPro" id="IPR000150">
    <property type="entry name" value="Cof"/>
</dbReference>
<dbReference type="RefSeq" id="WP_071115867.1">
    <property type="nucleotide sequence ID" value="NZ_MKCS01000001.1"/>
</dbReference>
<evidence type="ECO:0000256" key="2">
    <source>
        <dbReference type="ARBA" id="ARBA00022723"/>
    </source>
</evidence>
<keyword evidence="4" id="KW-0460">Magnesium</keyword>
<protein>
    <submittedName>
        <fullName evidence="6">Hydrolase</fullName>
    </submittedName>
</protein>
<comment type="similarity">
    <text evidence="5">Belongs to the HAD-like hydrolase superfamily. Cof family.</text>
</comment>
<evidence type="ECO:0000313" key="6">
    <source>
        <dbReference type="EMBL" id="OHX13940.1"/>
    </source>
</evidence>
<comment type="cofactor">
    <cofactor evidence="1">
        <name>Mg(2+)</name>
        <dbReference type="ChEBI" id="CHEBI:18420"/>
    </cofactor>
</comment>
<gene>
    <name evidence="6" type="ORF">BI347_10795</name>
</gene>
<dbReference type="CDD" id="cd07516">
    <property type="entry name" value="HAD_Pase"/>
    <property type="match status" value="1"/>
</dbReference>
<dbReference type="STRING" id="1903179.BI347_10795"/>
<keyword evidence="3 6" id="KW-0378">Hydrolase</keyword>
<evidence type="ECO:0000256" key="4">
    <source>
        <dbReference type="ARBA" id="ARBA00022842"/>
    </source>
</evidence>
<dbReference type="Gene3D" id="3.30.1240.10">
    <property type="match status" value="1"/>
</dbReference>
<dbReference type="EMBL" id="MKCS01000001">
    <property type="protein sequence ID" value="OHX13940.1"/>
    <property type="molecule type" value="Genomic_DNA"/>
</dbReference>
<reference evidence="6 7" key="1">
    <citation type="submission" date="2016-09" db="EMBL/GenBank/DDBJ databases">
        <title>Chromobacterium muskegensis sp. nov., an insecticidal bacterium isolated from Sphagnum bogs.</title>
        <authorList>
            <person name="Sparks M.E."/>
            <person name="Blackburn M.B."/>
            <person name="Gundersen-Rindal D.E."/>
            <person name="Mitchell A."/>
            <person name="Farrar R."/>
            <person name="Kuhar D."/>
        </authorList>
    </citation>
    <scope>NUCLEOTIDE SEQUENCE [LARGE SCALE GENOMIC DNA]</scope>
    <source>
        <strain evidence="6 7">37-2</strain>
    </source>
</reference>
<dbReference type="InterPro" id="IPR023214">
    <property type="entry name" value="HAD_sf"/>
</dbReference>
<evidence type="ECO:0000256" key="3">
    <source>
        <dbReference type="ARBA" id="ARBA00022801"/>
    </source>
</evidence>
<dbReference type="SFLD" id="SFLDS00003">
    <property type="entry name" value="Haloacid_Dehalogenase"/>
    <property type="match status" value="1"/>
</dbReference>
<dbReference type="NCBIfam" id="TIGR01484">
    <property type="entry name" value="HAD-SF-IIB"/>
    <property type="match status" value="1"/>
</dbReference>
<accession>A0A1S1X3E8</accession>
<proteinExistence type="inferred from homology"/>
<dbReference type="NCBIfam" id="TIGR00099">
    <property type="entry name" value="Cof-subfamily"/>
    <property type="match status" value="1"/>
</dbReference>
<dbReference type="SUPFAM" id="SSF56784">
    <property type="entry name" value="HAD-like"/>
    <property type="match status" value="1"/>
</dbReference>
<keyword evidence="2" id="KW-0479">Metal-binding</keyword>
<evidence type="ECO:0000256" key="5">
    <source>
        <dbReference type="ARBA" id="ARBA00034778"/>
    </source>
</evidence>
<dbReference type="Pfam" id="PF08282">
    <property type="entry name" value="Hydrolase_3"/>
    <property type="match status" value="1"/>
</dbReference>
<dbReference type="PANTHER" id="PTHR47267">
    <property type="match status" value="1"/>
</dbReference>
<sequence length="265" mass="29047">MSYRFIASDLDGTLLDQHHAVNSLTAVTLQTLEARGVQFALATGRHHLDVKGIRQALGVRAHLITSNGARIHDPDGKLIHSHDIPPQLARALAQPEFAVGAILNFYLDDEWLIDQPCQDFLDMHRDSGLQYRISKLAEHDGVGVGKVLYIGEHDHLLRVEQALQQRFGAQLYITFSLENCLEVMAAGVSKGHALGLVLQRLGIDPAHCLAFGDGQNDVELLRAAGHPRLMGNAHPRLSGELPDARRIASNAESGVAQHLRELFAL</sequence>
<dbReference type="InterPro" id="IPR006379">
    <property type="entry name" value="HAD-SF_hydro_IIB"/>
</dbReference>
<dbReference type="Proteomes" id="UP000180088">
    <property type="component" value="Unassembled WGS sequence"/>
</dbReference>
<dbReference type="SFLD" id="SFLDG01140">
    <property type="entry name" value="C2.B:_Phosphomannomutase_and_P"/>
    <property type="match status" value="1"/>
</dbReference>
<dbReference type="InterPro" id="IPR036412">
    <property type="entry name" value="HAD-like_sf"/>
</dbReference>
<evidence type="ECO:0000313" key="7">
    <source>
        <dbReference type="Proteomes" id="UP000180088"/>
    </source>
</evidence>
<evidence type="ECO:0000256" key="1">
    <source>
        <dbReference type="ARBA" id="ARBA00001946"/>
    </source>
</evidence>
<organism evidence="6 7">
    <name type="scientific">Chromobacterium sphagni</name>
    <dbReference type="NCBI Taxonomy" id="1903179"/>
    <lineage>
        <taxon>Bacteria</taxon>
        <taxon>Pseudomonadati</taxon>
        <taxon>Pseudomonadota</taxon>
        <taxon>Betaproteobacteria</taxon>
        <taxon>Neisseriales</taxon>
        <taxon>Chromobacteriaceae</taxon>
        <taxon>Chromobacterium</taxon>
    </lineage>
</organism>
<dbReference type="Gene3D" id="3.40.50.1000">
    <property type="entry name" value="HAD superfamily/HAD-like"/>
    <property type="match status" value="1"/>
</dbReference>
<dbReference type="PANTHER" id="PTHR47267:SF4">
    <property type="entry name" value="PYRIDOXAL PHOSPHATE PHOSPHATASE YIGL"/>
    <property type="match status" value="1"/>
</dbReference>
<dbReference type="AlphaFoldDB" id="A0A1S1X3E8"/>
<dbReference type="PROSITE" id="PS01229">
    <property type="entry name" value="COF_2"/>
    <property type="match status" value="1"/>
</dbReference>